<dbReference type="Proteomes" id="UP000660729">
    <property type="component" value="Unassembled WGS sequence"/>
</dbReference>
<dbReference type="InterPro" id="IPR051058">
    <property type="entry name" value="GDSL_Est/Lipase"/>
</dbReference>
<protein>
    <submittedName>
        <fullName evidence="3">Acetylesterase</fullName>
    </submittedName>
</protein>
<dbReference type="PANTHER" id="PTHR45648:SF22">
    <property type="entry name" value="GDSL LIPASE_ACYLHYDROLASE FAMILY PROTEIN (AFU_ORTHOLOGUE AFUA_4G14700)"/>
    <property type="match status" value="1"/>
</dbReference>
<feature type="signal peptide" evidence="2">
    <location>
        <begin position="1"/>
        <end position="18"/>
    </location>
</feature>
<name>A0A8H6RVQ0_9PEZI</name>
<dbReference type="OrthoDB" id="1600564at2759"/>
<dbReference type="Pfam" id="PF00657">
    <property type="entry name" value="Lipase_GDSL"/>
    <property type="match status" value="1"/>
</dbReference>
<dbReference type="CDD" id="cd01846">
    <property type="entry name" value="fatty_acyltransferase_like"/>
    <property type="match status" value="1"/>
</dbReference>
<gene>
    <name evidence="3" type="ORF">HII31_00078</name>
</gene>
<proteinExistence type="predicted"/>
<keyword evidence="4" id="KW-1185">Reference proteome</keyword>
<dbReference type="InterPro" id="IPR036514">
    <property type="entry name" value="SGNH_hydro_sf"/>
</dbReference>
<accession>A0A8H6RVQ0</accession>
<comment type="caution">
    <text evidence="3">The sequence shown here is derived from an EMBL/GenBank/DDBJ whole genome shotgun (WGS) entry which is preliminary data.</text>
</comment>
<dbReference type="GO" id="GO:0016788">
    <property type="term" value="F:hydrolase activity, acting on ester bonds"/>
    <property type="evidence" value="ECO:0007669"/>
    <property type="project" value="InterPro"/>
</dbReference>
<feature type="chain" id="PRO_5034017530" evidence="2">
    <location>
        <begin position="19"/>
        <end position="381"/>
    </location>
</feature>
<dbReference type="EMBL" id="JABCIY010000001">
    <property type="protein sequence ID" value="KAF7198339.1"/>
    <property type="molecule type" value="Genomic_DNA"/>
</dbReference>
<keyword evidence="2" id="KW-0732">Signal</keyword>
<evidence type="ECO:0000256" key="2">
    <source>
        <dbReference type="SAM" id="SignalP"/>
    </source>
</evidence>
<evidence type="ECO:0000313" key="4">
    <source>
        <dbReference type="Proteomes" id="UP000660729"/>
    </source>
</evidence>
<evidence type="ECO:0000313" key="3">
    <source>
        <dbReference type="EMBL" id="KAF7198339.1"/>
    </source>
</evidence>
<evidence type="ECO:0000256" key="1">
    <source>
        <dbReference type="ARBA" id="ARBA00022801"/>
    </source>
</evidence>
<dbReference type="PANTHER" id="PTHR45648">
    <property type="entry name" value="GDSL LIPASE/ACYLHYDROLASE FAMILY PROTEIN (AFU_ORTHOLOGUE AFUA_4G14700)"/>
    <property type="match status" value="1"/>
</dbReference>
<dbReference type="InterPro" id="IPR001087">
    <property type="entry name" value="GDSL"/>
</dbReference>
<reference evidence="3" key="1">
    <citation type="submission" date="2020-04" db="EMBL/GenBank/DDBJ databases">
        <title>Draft genome resource of the tomato pathogen Pseudocercospora fuligena.</title>
        <authorList>
            <person name="Zaccaron A."/>
        </authorList>
    </citation>
    <scope>NUCLEOTIDE SEQUENCE</scope>
    <source>
        <strain evidence="3">PF001</strain>
    </source>
</reference>
<dbReference type="Gene3D" id="3.40.50.1110">
    <property type="entry name" value="SGNH hydrolase"/>
    <property type="match status" value="1"/>
</dbReference>
<organism evidence="3 4">
    <name type="scientific">Pseudocercospora fuligena</name>
    <dbReference type="NCBI Taxonomy" id="685502"/>
    <lineage>
        <taxon>Eukaryota</taxon>
        <taxon>Fungi</taxon>
        <taxon>Dikarya</taxon>
        <taxon>Ascomycota</taxon>
        <taxon>Pezizomycotina</taxon>
        <taxon>Dothideomycetes</taxon>
        <taxon>Dothideomycetidae</taxon>
        <taxon>Mycosphaerellales</taxon>
        <taxon>Mycosphaerellaceae</taxon>
        <taxon>Pseudocercospora</taxon>
    </lineage>
</organism>
<dbReference type="SUPFAM" id="SSF52266">
    <property type="entry name" value="SGNH hydrolase"/>
    <property type="match status" value="1"/>
</dbReference>
<sequence length="381" mass="42055">MSLSTAFELLLLAVPTLASPPGYAPGYHGGGPWGHGPPGQPSSSTSWDLKKFTTLVAFGDSYTDDSRLNYFSEHDGQAPPVGWVNPANYHAADGGRPWPQYVKQYSGVNLYNYAVSGAVCSNNITPRTFSTINAPFPAVEQYEIPAYIADSQYIEPSTNQQFLIAPQDETVYSMWIGTNDLGNYAFITDSQIKGTTIVNYTDCVYSQLQRIYDKGGRYFVLQNVAPLNLAPLYATPENGGLGPGPGNQYWPDKPSNITEISYRMEEQVVTVNRIYDFQTPFEVLIKKSMPEAKVVVMDMHGLISDIYHNPSSYLNGTAPLNVTGYVNSHCNATGQACMPDPNPDSFLWYDALHPSEQTDRIIAREFVGVVQGGSRWGMYWG</sequence>
<dbReference type="AlphaFoldDB" id="A0A8H6RVQ0"/>
<keyword evidence="1" id="KW-0378">Hydrolase</keyword>